<proteinExistence type="predicted"/>
<feature type="region of interest" description="Disordered" evidence="1">
    <location>
        <begin position="1"/>
        <end position="59"/>
    </location>
</feature>
<dbReference type="InParanoid" id="D7G440"/>
<feature type="compositionally biased region" description="Gly residues" evidence="1">
    <location>
        <begin position="1"/>
        <end position="16"/>
    </location>
</feature>
<feature type="compositionally biased region" description="Gly residues" evidence="1">
    <location>
        <begin position="289"/>
        <end position="308"/>
    </location>
</feature>
<evidence type="ECO:0000256" key="1">
    <source>
        <dbReference type="SAM" id="MobiDB-lite"/>
    </source>
</evidence>
<accession>D7G440</accession>
<feature type="compositionally biased region" description="Low complexity" evidence="1">
    <location>
        <begin position="309"/>
        <end position="321"/>
    </location>
</feature>
<name>D7G440_ECTSI</name>
<feature type="region of interest" description="Disordered" evidence="1">
    <location>
        <begin position="226"/>
        <end position="267"/>
    </location>
</feature>
<feature type="region of interest" description="Disordered" evidence="1">
    <location>
        <begin position="78"/>
        <end position="208"/>
    </location>
</feature>
<dbReference type="EMBL" id="FN649760">
    <property type="protein sequence ID" value="CBJ33658.1"/>
    <property type="molecule type" value="Genomic_DNA"/>
</dbReference>
<dbReference type="Proteomes" id="UP000002630">
    <property type="component" value="Unassembled WGS sequence"/>
</dbReference>
<evidence type="ECO:0000313" key="3">
    <source>
        <dbReference type="Proteomes" id="UP000002630"/>
    </source>
</evidence>
<reference evidence="2 3" key="1">
    <citation type="journal article" date="2010" name="Nature">
        <title>The Ectocarpus genome and the independent evolution of multicellularity in brown algae.</title>
        <authorList>
            <person name="Cock J.M."/>
            <person name="Sterck L."/>
            <person name="Rouze P."/>
            <person name="Scornet D."/>
            <person name="Allen A.E."/>
            <person name="Amoutzias G."/>
            <person name="Anthouard V."/>
            <person name="Artiguenave F."/>
            <person name="Aury J.M."/>
            <person name="Badger J.H."/>
            <person name="Beszteri B."/>
            <person name="Billiau K."/>
            <person name="Bonnet E."/>
            <person name="Bothwell J.H."/>
            <person name="Bowler C."/>
            <person name="Boyen C."/>
            <person name="Brownlee C."/>
            <person name="Carrano C.J."/>
            <person name="Charrier B."/>
            <person name="Cho G.Y."/>
            <person name="Coelho S.M."/>
            <person name="Collen J."/>
            <person name="Corre E."/>
            <person name="Da Silva C."/>
            <person name="Delage L."/>
            <person name="Delaroque N."/>
            <person name="Dittami S.M."/>
            <person name="Doulbeau S."/>
            <person name="Elias M."/>
            <person name="Farnham G."/>
            <person name="Gachon C.M."/>
            <person name="Gschloessl B."/>
            <person name="Heesch S."/>
            <person name="Jabbari K."/>
            <person name="Jubin C."/>
            <person name="Kawai H."/>
            <person name="Kimura K."/>
            <person name="Kloareg B."/>
            <person name="Kupper F.C."/>
            <person name="Lang D."/>
            <person name="Le Bail A."/>
            <person name="Leblanc C."/>
            <person name="Lerouge P."/>
            <person name="Lohr M."/>
            <person name="Lopez P.J."/>
            <person name="Martens C."/>
            <person name="Maumus F."/>
            <person name="Michel G."/>
            <person name="Miranda-Saavedra D."/>
            <person name="Morales J."/>
            <person name="Moreau H."/>
            <person name="Motomura T."/>
            <person name="Nagasato C."/>
            <person name="Napoli C.A."/>
            <person name="Nelson D.R."/>
            <person name="Nyvall-Collen P."/>
            <person name="Peters A.F."/>
            <person name="Pommier C."/>
            <person name="Potin P."/>
            <person name="Poulain J."/>
            <person name="Quesneville H."/>
            <person name="Read B."/>
            <person name="Rensing S.A."/>
            <person name="Ritter A."/>
            <person name="Rousvoal S."/>
            <person name="Samanta M."/>
            <person name="Samson G."/>
            <person name="Schroeder D.C."/>
            <person name="Segurens B."/>
            <person name="Strittmatter M."/>
            <person name="Tonon T."/>
            <person name="Tregear J.W."/>
            <person name="Valentin K."/>
            <person name="von Dassow P."/>
            <person name="Yamagishi T."/>
            <person name="Van de Peer Y."/>
            <person name="Wincker P."/>
        </authorList>
    </citation>
    <scope>NUCLEOTIDE SEQUENCE [LARGE SCALE GENOMIC DNA]</scope>
    <source>
        <strain evidence="3">Ec32 / CCAP1310/4</strain>
    </source>
</reference>
<organism evidence="2 3">
    <name type="scientific">Ectocarpus siliculosus</name>
    <name type="common">Brown alga</name>
    <name type="synonym">Conferva siliculosa</name>
    <dbReference type="NCBI Taxonomy" id="2880"/>
    <lineage>
        <taxon>Eukaryota</taxon>
        <taxon>Sar</taxon>
        <taxon>Stramenopiles</taxon>
        <taxon>Ochrophyta</taxon>
        <taxon>PX clade</taxon>
        <taxon>Phaeophyceae</taxon>
        <taxon>Ectocarpales</taxon>
        <taxon>Ectocarpaceae</taxon>
        <taxon>Ectocarpus</taxon>
    </lineage>
</organism>
<feature type="compositionally biased region" description="Basic and acidic residues" evidence="1">
    <location>
        <begin position="243"/>
        <end position="266"/>
    </location>
</feature>
<keyword evidence="3" id="KW-1185">Reference proteome</keyword>
<feature type="region of interest" description="Disordered" evidence="1">
    <location>
        <begin position="284"/>
        <end position="399"/>
    </location>
</feature>
<feature type="compositionally biased region" description="Basic residues" evidence="1">
    <location>
        <begin position="94"/>
        <end position="122"/>
    </location>
</feature>
<feature type="compositionally biased region" description="Low complexity" evidence="1">
    <location>
        <begin position="151"/>
        <end position="174"/>
    </location>
</feature>
<dbReference type="AlphaFoldDB" id="D7G440"/>
<evidence type="ECO:0000313" key="2">
    <source>
        <dbReference type="EMBL" id="CBJ33658.1"/>
    </source>
</evidence>
<gene>
    <name evidence="2" type="ORF">Esi_0543_0004</name>
</gene>
<protein>
    <submittedName>
        <fullName evidence="2">Uncharacterized protein</fullName>
    </submittedName>
</protein>
<sequence length="560" mass="56736">MTRGYGGGHGGGCCGRDGGHDEPSLHQEGGSGDAERSDGDAGTASCWQGRPFKPPKNCCEGYLEERQRHPRLLCALARVRSQQQPPQRGDVRRQQRVRQLQRGRQRQRARQRTRQRTRRRGKGERPRKQWAQPQLGQQRRGRGGSGSGHGTACRCLSALSSSSTGSQHGSGSSRHGSESAPPPIPENGELVGALDGSGGSGSSSPAGLLGEIGKQFSLALNRSFNLEGSDTGEASKPPPPVSKPRDPRTTAEKGLEDTSSHSEKTGVGRMAEGLLKQVDRAVPSISVGDGSGHGSGWGGSVSGAGGSAQGSAHGSVASVGALGSGVGGGSRRPSGLVLPWSQQDMDQGRDGGGGGGEDEATNLDADASGDNRFGRAFTGAGAGGGTPHLNDGGHDESMGPAERAFAAAFGGGGGGSGGGAVCSTPRVTSHPKLSFGTPVTERVVSTSTSASIYGTPSRVTPSASVFGTTLRGFAADTAGPSAGSTAGGSGHGSAGPVRKSSFAIEGVVAVDKVAGYEAGMANWPAGKVEGNPAWEEWSSAKKLVCHLVTAGCLAVIVLTW</sequence>